<evidence type="ECO:0000313" key="3">
    <source>
        <dbReference type="EMBL" id="KAL3269511.1"/>
    </source>
</evidence>
<dbReference type="Proteomes" id="UP001516400">
    <property type="component" value="Unassembled WGS sequence"/>
</dbReference>
<gene>
    <name evidence="3" type="ORF">HHI36_008577</name>
</gene>
<accession>A0ABD2MSZ9</accession>
<keyword evidence="1" id="KW-0175">Coiled coil</keyword>
<evidence type="ECO:0000256" key="1">
    <source>
        <dbReference type="SAM" id="Coils"/>
    </source>
</evidence>
<protein>
    <submittedName>
        <fullName evidence="3">Uncharacterized protein</fullName>
    </submittedName>
</protein>
<reference evidence="3 4" key="1">
    <citation type="journal article" date="2021" name="BMC Biol.">
        <title>Horizontally acquired antibacterial genes associated with adaptive radiation of ladybird beetles.</title>
        <authorList>
            <person name="Li H.S."/>
            <person name="Tang X.F."/>
            <person name="Huang Y.H."/>
            <person name="Xu Z.Y."/>
            <person name="Chen M.L."/>
            <person name="Du X.Y."/>
            <person name="Qiu B.Y."/>
            <person name="Chen P.T."/>
            <person name="Zhang W."/>
            <person name="Slipinski A."/>
            <person name="Escalona H.E."/>
            <person name="Waterhouse R.M."/>
            <person name="Zwick A."/>
            <person name="Pang H."/>
        </authorList>
    </citation>
    <scope>NUCLEOTIDE SEQUENCE [LARGE SCALE GENOMIC DNA]</scope>
    <source>
        <strain evidence="3">SYSU2018</strain>
    </source>
</reference>
<dbReference type="EMBL" id="JABFTP020000021">
    <property type="protein sequence ID" value="KAL3269511.1"/>
    <property type="molecule type" value="Genomic_DNA"/>
</dbReference>
<feature type="compositionally biased region" description="Polar residues" evidence="2">
    <location>
        <begin position="156"/>
        <end position="165"/>
    </location>
</feature>
<feature type="coiled-coil region" evidence="1">
    <location>
        <begin position="304"/>
        <end position="338"/>
    </location>
</feature>
<feature type="region of interest" description="Disordered" evidence="2">
    <location>
        <begin position="113"/>
        <end position="196"/>
    </location>
</feature>
<proteinExistence type="predicted"/>
<dbReference type="AlphaFoldDB" id="A0ABD2MSZ9"/>
<feature type="compositionally biased region" description="Basic and acidic residues" evidence="2">
    <location>
        <begin position="135"/>
        <end position="144"/>
    </location>
</feature>
<evidence type="ECO:0000256" key="2">
    <source>
        <dbReference type="SAM" id="MobiDB-lite"/>
    </source>
</evidence>
<sequence>MLQNKEPKAPLCSDKTKQIQRLVEDFVKNQIDEINLFSLGNIAVIVRIMRDKIVSCEEEKAKLNNLLTETAESKINKSEGGTILEKTSSFKFVPTIISKPDNGQLQTVPQITSAKDLVKNSHSKKNVLQSKSHKKESMENDSKSISKKGRISSSSLNGPKRSSTLSKKKIGGVADSITSAEKTDKKKASENQQPTSALLNTANSILPDTTPERQDAMREYILSDKTMYKTAMEIFTKYDNEARNIYENYLKEIKTLNGLFEILELRKHELVQSKLVRQFSRKEEFDGDGNVVKSELEIKCHENINQAEQKVIKQQEIVLNLQAELKLLLAMRQQQRDEVKAEFEEFCKEKYNLPTPNLDDINETVFENEVPFEELCEQVEVDRMIENVTQEAVYVEIYKNFKHLMFNEAKRKAMFLRKSIKWIENTRQQIPTTTNT</sequence>
<evidence type="ECO:0000313" key="4">
    <source>
        <dbReference type="Proteomes" id="UP001516400"/>
    </source>
</evidence>
<comment type="caution">
    <text evidence="3">The sequence shown here is derived from an EMBL/GenBank/DDBJ whole genome shotgun (WGS) entry which is preliminary data.</text>
</comment>
<organism evidence="3 4">
    <name type="scientific">Cryptolaemus montrouzieri</name>
    <dbReference type="NCBI Taxonomy" id="559131"/>
    <lineage>
        <taxon>Eukaryota</taxon>
        <taxon>Metazoa</taxon>
        <taxon>Ecdysozoa</taxon>
        <taxon>Arthropoda</taxon>
        <taxon>Hexapoda</taxon>
        <taxon>Insecta</taxon>
        <taxon>Pterygota</taxon>
        <taxon>Neoptera</taxon>
        <taxon>Endopterygota</taxon>
        <taxon>Coleoptera</taxon>
        <taxon>Polyphaga</taxon>
        <taxon>Cucujiformia</taxon>
        <taxon>Coccinelloidea</taxon>
        <taxon>Coccinellidae</taxon>
        <taxon>Scymninae</taxon>
        <taxon>Scymnini</taxon>
        <taxon>Cryptolaemus</taxon>
    </lineage>
</organism>
<name>A0ABD2MSZ9_9CUCU</name>
<keyword evidence="4" id="KW-1185">Reference proteome</keyword>